<comment type="caution">
    <text evidence="1">The sequence shown here is derived from an EMBL/GenBank/DDBJ whole genome shotgun (WGS) entry which is preliminary data.</text>
</comment>
<reference evidence="1 2" key="1">
    <citation type="submission" date="2020-08" db="EMBL/GenBank/DDBJ databases">
        <title>Genomic Encyclopedia of Type Strains, Phase IV (KMG-IV): sequencing the most valuable type-strain genomes for metagenomic binning, comparative biology and taxonomic classification.</title>
        <authorList>
            <person name="Goeker M."/>
        </authorList>
    </citation>
    <scope>NUCLEOTIDE SEQUENCE [LARGE SCALE GENOMIC DNA]</scope>
    <source>
        <strain evidence="1 2">DSM 27057</strain>
    </source>
</reference>
<evidence type="ECO:0000313" key="1">
    <source>
        <dbReference type="EMBL" id="MBB3955416.1"/>
    </source>
</evidence>
<protein>
    <submittedName>
        <fullName evidence="1">Uncharacterized protein</fullName>
    </submittedName>
</protein>
<accession>A0A7W6CLZ4</accession>
<gene>
    <name evidence="1" type="ORF">GGR38_002370</name>
</gene>
<dbReference type="Proteomes" id="UP000548867">
    <property type="component" value="Unassembled WGS sequence"/>
</dbReference>
<evidence type="ECO:0000313" key="2">
    <source>
        <dbReference type="Proteomes" id="UP000548867"/>
    </source>
</evidence>
<sequence>MLAAGFLLGACFLLGGCLDSRGQDDVWYGYYYDDLRDNAEGAISRPYKTAQECRIAMQDYTMEAKVTSGFACARGCASARDGAIANCREVVR</sequence>
<proteinExistence type="predicted"/>
<name>A0A7W6CLZ4_9SPHN</name>
<dbReference type="AlphaFoldDB" id="A0A7W6CLZ4"/>
<dbReference type="EMBL" id="JACIDX010000008">
    <property type="protein sequence ID" value="MBB3955416.1"/>
    <property type="molecule type" value="Genomic_DNA"/>
</dbReference>
<dbReference type="RefSeq" id="WP_183625715.1">
    <property type="nucleotide sequence ID" value="NZ_JACIDX010000008.1"/>
</dbReference>
<keyword evidence="2" id="KW-1185">Reference proteome</keyword>
<organism evidence="1 2">
    <name type="scientific">Novosphingobium sediminicola</name>
    <dbReference type="NCBI Taxonomy" id="563162"/>
    <lineage>
        <taxon>Bacteria</taxon>
        <taxon>Pseudomonadati</taxon>
        <taxon>Pseudomonadota</taxon>
        <taxon>Alphaproteobacteria</taxon>
        <taxon>Sphingomonadales</taxon>
        <taxon>Sphingomonadaceae</taxon>
        <taxon>Novosphingobium</taxon>
    </lineage>
</organism>